<organism evidence="3">
    <name type="scientific">uncultured Caudovirales phage</name>
    <dbReference type="NCBI Taxonomy" id="2100421"/>
    <lineage>
        <taxon>Viruses</taxon>
        <taxon>Duplodnaviria</taxon>
        <taxon>Heunggongvirae</taxon>
        <taxon>Uroviricota</taxon>
        <taxon>Caudoviricetes</taxon>
        <taxon>Peduoviridae</taxon>
        <taxon>Maltschvirus</taxon>
        <taxon>Maltschvirus maltsch</taxon>
    </lineage>
</organism>
<proteinExistence type="predicted"/>
<evidence type="ECO:0000256" key="1">
    <source>
        <dbReference type="SAM" id="Coils"/>
    </source>
</evidence>
<feature type="compositionally biased region" description="Basic and acidic residues" evidence="2">
    <location>
        <begin position="594"/>
        <end position="635"/>
    </location>
</feature>
<evidence type="ECO:0000256" key="2">
    <source>
        <dbReference type="SAM" id="MobiDB-lite"/>
    </source>
</evidence>
<sequence length="889" mass="94755">MAGENNIDPDLINQTNKGFEQFNRILEASTAALGASTRTGRSATEEAAKRRKAESELIAEIKKNAALYGLTSKASKAQIQQVADTIKAEKEADKIRQDIADAEKKRDQEIEAAVKKLGNEIKGLARSSLGAATAVYTSDKAFSSTIPTLDLVSGAFKAVVEATGVALSGISAFGFSLGNAPQGISKVVSAGITVATEVAKMQLEMAQKYVDTYDQLSSVGVTFGGQLTGLAKTAAEGGLNLQTFGNFVKNNVESLSTMGGGMEAAASRVIKMGKAAVEGNDKLLVMYGGFEQVDGALAGFAATLARSGLDTVKNQAAIQASSGAYLYTLKELQEVTGMSLGQVKAAQEEQAKDAAFQLKLLDLRSKGEAGIKEANALEFQQMEVTRLYGKQAGDLMKEKIALDGKVISQSGNQYQALNKGISDATDGFIRNAKLDEKVRLQANAQTVKATEDEVEANRKRTAAIAKVQTYAPGDQGKAQADALREEMAGRDARLNLEKTANDRAKKMDEETSNATKKTADLLRKQNALKQTFDQKIEDRMGKMADIATGLMKIQESLINTFGDSFTDSVDNVIVGLVNLAVELSNYNKGQKGPTAEEKEQKRQEVNKTTLERAEKESPEAAERERGRQAQEDALVKRNAARQKRREENEKKTSGKTSSAPTPTAPVVAGSPGPVAPASVPMPLSKEEETKTVDSLIKFAGGMTGNKEHFAGMDPTAKTAFLKMISDYGKPVTVTSSYRNPAEVSQMFAEWTEAGKNGQTGPTRKTPTFGNLTTPTNPASGNLDPHARGVALDLDKTDFGKLDTAGLLVKYGFKTVDGDPGHIAKLAKGGVTDGVSIAGEAGPEAVVPLPDGRTIPVKMDTGELVSKLEEMIKIMREQHDTSERILLASS</sequence>
<accession>A0A6J5L8G9</accession>
<feature type="coiled-coil region" evidence="1">
    <location>
        <begin position="85"/>
        <end position="112"/>
    </location>
</feature>
<name>A0A6J5L8G9_9CAUD</name>
<reference evidence="3" key="1">
    <citation type="submission" date="2020-04" db="EMBL/GenBank/DDBJ databases">
        <authorList>
            <person name="Chiriac C."/>
            <person name="Salcher M."/>
            <person name="Ghai R."/>
            <person name="Kavagutti S V."/>
        </authorList>
    </citation>
    <scope>NUCLEOTIDE SEQUENCE</scope>
</reference>
<evidence type="ECO:0000313" key="3">
    <source>
        <dbReference type="EMBL" id="CAB4129040.1"/>
    </source>
</evidence>
<protein>
    <submittedName>
        <fullName evidence="3">Uncharacterized protein</fullName>
    </submittedName>
</protein>
<feature type="compositionally biased region" description="Low complexity" evidence="2">
    <location>
        <begin position="664"/>
        <end position="680"/>
    </location>
</feature>
<gene>
    <name evidence="3" type="ORF">UFOVP112_138</name>
</gene>
<keyword evidence="1" id="KW-0175">Coiled coil</keyword>
<feature type="region of interest" description="Disordered" evidence="2">
    <location>
        <begin position="587"/>
        <end position="684"/>
    </location>
</feature>
<dbReference type="EMBL" id="LR796233">
    <property type="protein sequence ID" value="CAB4129040.1"/>
    <property type="molecule type" value="Genomic_DNA"/>
</dbReference>